<protein>
    <submittedName>
        <fullName evidence="1">Uncharacterized protein</fullName>
    </submittedName>
</protein>
<dbReference type="RefSeq" id="WP_205310865.1">
    <property type="nucleotide sequence ID" value="NZ_JAERPS020000003.1"/>
</dbReference>
<comment type="caution">
    <text evidence="1">The sequence shown here is derived from an EMBL/GenBank/DDBJ whole genome shotgun (WGS) entry which is preliminary data.</text>
</comment>
<sequence>MKTLSSSQQQLLKVLQITPLELGPAFVRETSTTTLAETDVTTESETLAVADLTSELAQDINLALPDGFSWHINPQSIAAELTDKQLITPTLSVLQQAEVKRALWHILGALDEN</sequence>
<keyword evidence="2" id="KW-1185">Reference proteome</keyword>
<dbReference type="EMBL" id="JAERPS020000003">
    <property type="protein sequence ID" value="MBZ9612131.1"/>
    <property type="molecule type" value="Genomic_DNA"/>
</dbReference>
<evidence type="ECO:0000313" key="1">
    <source>
        <dbReference type="EMBL" id="MBZ9612131.1"/>
    </source>
</evidence>
<organism evidence="1 2">
    <name type="scientific">Rheinheimera maricola</name>
    <dbReference type="NCBI Taxonomy" id="2793282"/>
    <lineage>
        <taxon>Bacteria</taxon>
        <taxon>Pseudomonadati</taxon>
        <taxon>Pseudomonadota</taxon>
        <taxon>Gammaproteobacteria</taxon>
        <taxon>Chromatiales</taxon>
        <taxon>Chromatiaceae</taxon>
        <taxon>Rheinheimera</taxon>
    </lineage>
</organism>
<gene>
    <name evidence="1" type="ORF">I4W93_011050</name>
</gene>
<accession>A0ABS7X9B0</accession>
<reference evidence="1 2" key="1">
    <citation type="submission" date="2021-08" db="EMBL/GenBank/DDBJ databases">
        <title>Rheinheimera aquimaris sp. nov., isolated from seawater of the East Sea in Korea.</title>
        <authorList>
            <person name="Kim K.H."/>
            <person name="Wenting R."/>
            <person name="Kim K.R."/>
            <person name="Jeon C.O."/>
        </authorList>
    </citation>
    <scope>NUCLEOTIDE SEQUENCE [LARGE SCALE GENOMIC DNA]</scope>
    <source>
        <strain evidence="1 2">MA-13</strain>
    </source>
</reference>
<evidence type="ECO:0000313" key="2">
    <source>
        <dbReference type="Proteomes" id="UP000663814"/>
    </source>
</evidence>
<proteinExistence type="predicted"/>
<name>A0ABS7X9B0_9GAMM</name>
<dbReference type="Proteomes" id="UP000663814">
    <property type="component" value="Unassembled WGS sequence"/>
</dbReference>